<evidence type="ECO:0000256" key="7">
    <source>
        <dbReference type="ARBA" id="ARBA00023296"/>
    </source>
</evidence>
<evidence type="ECO:0000256" key="4">
    <source>
        <dbReference type="ARBA" id="ARBA00022804"/>
    </source>
</evidence>
<protein>
    <submittedName>
        <fullName evidence="10">Tail fiber protein</fullName>
    </submittedName>
</protein>
<dbReference type="InterPro" id="IPR011083">
    <property type="entry name" value="Phage_tail_collar_dom"/>
</dbReference>
<evidence type="ECO:0000259" key="9">
    <source>
        <dbReference type="Pfam" id="PF07484"/>
    </source>
</evidence>
<feature type="domain" description="Phage tail collar" evidence="9">
    <location>
        <begin position="267"/>
        <end position="312"/>
    </location>
</feature>
<dbReference type="RefSeq" id="YP_249596.1">
    <property type="nucleotide sequence ID" value="NC_007149.1"/>
</dbReference>
<evidence type="ECO:0000256" key="6">
    <source>
        <dbReference type="ARBA" id="ARBA00023165"/>
    </source>
</evidence>
<dbReference type="GO" id="GO:0098015">
    <property type="term" value="C:virus tail"/>
    <property type="evidence" value="ECO:0007669"/>
    <property type="project" value="UniProtKB-KW"/>
</dbReference>
<evidence type="ECO:0000313" key="10">
    <source>
        <dbReference type="EMBL" id="AAY46295.1"/>
    </source>
</evidence>
<evidence type="ECO:0000256" key="5">
    <source>
        <dbReference type="ARBA" id="ARBA00022844"/>
    </source>
</evidence>
<keyword evidence="4" id="KW-1161">Viral attachment to host cell</keyword>
<sequence>MSGTRAPKTIVVYDITGQTDYTIPFEYLARKFVVVTLIGQDRKVLTLNTDYRFTTKTTIGLSDPSPVGYDKIEIRRFTSATDRLVDFHDGSILRAYDLNLSQIQTLHVAEEARDLAGDSIAVDDNGDLDARGRKIVNLADAENDTDAVNYGMLKKFDNSTFNNAKRAEDSANAAKVSENKAKNSELRSIEAEAKCLSSAGTAMTAAADANRSKEAAEDAEQVVVPLVPIVEKASQDAAKAAADAAKAAADAAQAVQDVKDLGAVPIGSIFPFVKTPPAGYLTCDGSTFSKDEYPDLYAYLGSTTLPDMRGRYLKMPSDLANIYQKFPAIIPALLHDVDISHTHTASQQAHAHDRGTMEIGGEFFVGSGHGLYIATGAYGGAFFSDSPGGADNNGGGASGGLNRRWVFRASRNWTGLTSYSAPAITVNALTNAIRQTTNMRLQNSNPDIQIGSALEVKHMTVVYAIKAAGKVADEGLMEVTQIKKDFAERLPRGDSVYDNRTWVKIAQVAGSSSSAGDFINFQVSGGHDFGSSIGAFSAYVMMQERNNTLTMKITQLSSGLSNPEFYTRKIDEFKYELWMKRTTTFPSPITINRLNMSRYSDTDAKIFEVTSTQPSGVLTKVDVIEQDVLLKKIQEYPTEWSAVEPETGSSSSVRWIRAGVWGDNVGETKWRYLDGKTIEVVGIIRVKSFQSANTYNVLKLPTGKTLSSLGNFFQPVQGNHVNLIPSYAEGSLNSDIISIISTADTDLGTFFFINWTIPLN</sequence>
<dbReference type="OrthoDB" id="6308at10239"/>
<dbReference type="Pfam" id="PF03906">
    <property type="entry name" value="Phage_T7_tail"/>
    <property type="match status" value="1"/>
</dbReference>
<keyword evidence="5" id="KW-0946">Virion</keyword>
<dbReference type="InterPro" id="IPR005604">
    <property type="entry name" value="Phage_T7_tail_fibre-like_N"/>
</dbReference>
<keyword evidence="3" id="KW-1227">Viral tail protein</keyword>
<dbReference type="SUPFAM" id="SSF88874">
    <property type="entry name" value="Receptor-binding domain of short tail fibre protein gp12"/>
    <property type="match status" value="1"/>
</dbReference>
<dbReference type="Pfam" id="PF07484">
    <property type="entry name" value="Collar"/>
    <property type="match status" value="1"/>
</dbReference>
<comment type="subcellular location">
    <subcellularLocation>
        <location evidence="1">Virion</location>
    </subcellularLocation>
</comment>
<dbReference type="InterPro" id="IPR037053">
    <property type="entry name" value="Phage_tail_collar_dom_sf"/>
</dbReference>
<keyword evidence="11" id="KW-1185">Reference proteome</keyword>
<dbReference type="Proteomes" id="UP000001468">
    <property type="component" value="Segment"/>
</dbReference>
<organism evidence="10 11">
    <name type="scientific">Vibrio phage VP4</name>
    <dbReference type="NCBI Taxonomy" id="329886"/>
    <lineage>
        <taxon>Viruses</taxon>
        <taxon>Duplodnaviria</taxon>
        <taxon>Heunggongvirae</taxon>
        <taxon>Uroviricota</taxon>
        <taxon>Caudoviricetes</taxon>
        <taxon>Autographivirales</taxon>
        <taxon>Autotranscriptaviridae</taxon>
        <taxon>Studiervirinae</taxon>
        <taxon>Chatterjeevirus</taxon>
        <taxon>Chatterjeevirus VP4</taxon>
    </lineage>
</organism>
<keyword evidence="2" id="KW-0945">Host-virus interaction</keyword>
<dbReference type="KEGG" id="vg:3799998"/>
<evidence type="ECO:0000256" key="1">
    <source>
        <dbReference type="ARBA" id="ARBA00004328"/>
    </source>
</evidence>
<proteinExistence type="predicted"/>
<name>Q4TVW2_9CAUD</name>
<keyword evidence="6" id="KW-1233">Viral attachment to host adhesion receptor</keyword>
<dbReference type="GO" id="GO:0098671">
    <property type="term" value="P:adhesion receptor-mediated virion attachment to host cell"/>
    <property type="evidence" value="ECO:0007669"/>
    <property type="project" value="UniProtKB-KW"/>
</dbReference>
<evidence type="ECO:0000256" key="2">
    <source>
        <dbReference type="ARBA" id="ARBA00022581"/>
    </source>
</evidence>
<evidence type="ECO:0000256" key="3">
    <source>
        <dbReference type="ARBA" id="ARBA00022732"/>
    </source>
</evidence>
<dbReference type="GeneID" id="3799998"/>
<dbReference type="GO" id="GO:0046718">
    <property type="term" value="P:symbiont entry into host cell"/>
    <property type="evidence" value="ECO:0007669"/>
    <property type="project" value="UniProtKB-KW"/>
</dbReference>
<dbReference type="Gene3D" id="3.90.1340.10">
    <property type="entry name" value="Phage tail collar domain"/>
    <property type="match status" value="1"/>
</dbReference>
<dbReference type="EMBL" id="DQ029335">
    <property type="protein sequence ID" value="AAY46295.1"/>
    <property type="molecule type" value="Genomic_DNA"/>
</dbReference>
<evidence type="ECO:0000313" key="11">
    <source>
        <dbReference type="Proteomes" id="UP000001468"/>
    </source>
</evidence>
<accession>Q4TVW2</accession>
<reference evidence="10 11" key="1">
    <citation type="submission" date="2005-05" db="EMBL/GenBank/DDBJ databases">
        <authorList>
            <person name="Wang D."/>
            <person name="Zhao Y."/>
            <person name="Li Y."/>
            <person name="Liu Z."/>
            <person name="Yan M."/>
            <person name="Li W."/>
            <person name="Liu G."/>
            <person name="Pang B."/>
            <person name="Liang W."/>
            <person name="Wang R."/>
            <person name="Diao B."/>
            <person name="Qiu H."/>
            <person name="Li J."/>
            <person name="Zhang L."/>
            <person name="Gao S."/>
            <person name="Kan B."/>
        </authorList>
    </citation>
    <scope>NUCLEOTIDE SEQUENCE [LARGE SCALE GENOMIC DNA]</scope>
</reference>
<evidence type="ECO:0000259" key="8">
    <source>
        <dbReference type="Pfam" id="PF03906"/>
    </source>
</evidence>
<feature type="domain" description="Bacteriophage T7 tail fibre protein-like N-terminal" evidence="8">
    <location>
        <begin position="7"/>
        <end position="130"/>
    </location>
</feature>
<keyword evidence="7" id="KW-1160">Virus entry into host cell</keyword>